<keyword evidence="4 9" id="KW-0418">Kinase</keyword>
<evidence type="ECO:0000313" key="9">
    <source>
        <dbReference type="EMBL" id="QIZ73863.1"/>
    </source>
</evidence>
<name>A0A6H1U756_9CYAN</name>
<organism evidence="9 10">
    <name type="scientific">Oxynema aestuarii AP17</name>
    <dbReference type="NCBI Taxonomy" id="2064643"/>
    <lineage>
        <taxon>Bacteria</taxon>
        <taxon>Bacillati</taxon>
        <taxon>Cyanobacteriota</taxon>
        <taxon>Cyanophyceae</taxon>
        <taxon>Oscillatoriophycideae</taxon>
        <taxon>Oscillatoriales</taxon>
        <taxon>Oscillatoriaceae</taxon>
        <taxon>Oxynema</taxon>
        <taxon>Oxynema aestuarii</taxon>
    </lineage>
</organism>
<evidence type="ECO:0000256" key="1">
    <source>
        <dbReference type="ARBA" id="ARBA00000085"/>
    </source>
</evidence>
<dbReference type="Gene3D" id="3.30.565.10">
    <property type="entry name" value="Histidine kinase-like ATPase, C-terminal domain"/>
    <property type="match status" value="1"/>
</dbReference>
<dbReference type="SUPFAM" id="SSF47384">
    <property type="entry name" value="Homodimeric domain of signal transducing histidine kinase"/>
    <property type="match status" value="1"/>
</dbReference>
<dbReference type="KEGG" id="oxy:HCG48_21145"/>
<sequence>MLRRVVQNYVTLPAVREIAIVAPDGETITRSGAFKNDRPYALVRPQLAAAMEDSARSGEERFLELELDGKPVLVEILPFHNTLFGTSGRRGLAIAILDLRQLQAATLQMFLTLTGAIAIGIVAILILMWVSIHRVVLKPLTLVNQAVAESDRTGVFTMPANLPRNEIKFLARNFERVVKQLEAYDQLHKEIEQRKQVEAALRQSEARERAKSHELGKLVRELKQTQAQLVQTEKMSSLGRMVGGVAHEINNPVSFIFGNLTFAQEYFEQLVDLIELYQQSYPQPTPQIARRLDEIELEFLIDDTQKLFASMKVGAERIRDIVLSLRNFSRFDEAELKSVKIEEGLRNTLLILQPRFQGGSPVEIVTVEEFGDLPLVECYASQINQVFLNLLSNAIDALESDERYRHGRKLPVPATIWIRTEALNKKTIAVRIRDNGPGMPPEVRQKAFDPFFTTKEIGKGTGLGLSISYQIIVEQHKGRLECISKPGEGTEFVIEIPTQIPRS</sequence>
<keyword evidence="3" id="KW-0597">Phosphoprotein</keyword>
<dbReference type="Pfam" id="PF02518">
    <property type="entry name" value="HATPase_c"/>
    <property type="match status" value="1"/>
</dbReference>
<dbReference type="EC" id="2.7.13.3" evidence="2"/>
<dbReference type="Gene3D" id="6.10.340.10">
    <property type="match status" value="1"/>
</dbReference>
<gene>
    <name evidence="9" type="ORF">HCG48_21145</name>
</gene>
<dbReference type="AlphaFoldDB" id="A0A6H1U756"/>
<accession>A0A6H1U756</accession>
<dbReference type="InterPro" id="IPR036890">
    <property type="entry name" value="HATPase_C_sf"/>
</dbReference>
<dbReference type="InterPro" id="IPR003594">
    <property type="entry name" value="HATPase_dom"/>
</dbReference>
<evidence type="ECO:0000256" key="5">
    <source>
        <dbReference type="ARBA" id="ARBA00023012"/>
    </source>
</evidence>
<dbReference type="PANTHER" id="PTHR43065:SF50">
    <property type="entry name" value="HISTIDINE KINASE"/>
    <property type="match status" value="1"/>
</dbReference>
<reference evidence="9 10" key="1">
    <citation type="submission" date="2020-04" db="EMBL/GenBank/DDBJ databases">
        <authorList>
            <person name="Basu S."/>
            <person name="Maruthanayagam V."/>
            <person name="Chakraborty S."/>
            <person name="Pramanik A."/>
            <person name="Mukherjee J."/>
            <person name="Brink B."/>
        </authorList>
    </citation>
    <scope>NUCLEOTIDE SEQUENCE [LARGE SCALE GENOMIC DNA]</scope>
    <source>
        <strain evidence="9 10">AP17</strain>
    </source>
</reference>
<keyword evidence="5" id="KW-0902">Two-component regulatory system</keyword>
<dbReference type="GO" id="GO:0000155">
    <property type="term" value="F:phosphorelay sensor kinase activity"/>
    <property type="evidence" value="ECO:0007669"/>
    <property type="project" value="InterPro"/>
</dbReference>
<dbReference type="SMART" id="SM00387">
    <property type="entry name" value="HATPase_c"/>
    <property type="match status" value="1"/>
</dbReference>
<dbReference type="InterPro" id="IPR005467">
    <property type="entry name" value="His_kinase_dom"/>
</dbReference>
<dbReference type="PANTHER" id="PTHR43065">
    <property type="entry name" value="SENSOR HISTIDINE KINASE"/>
    <property type="match status" value="1"/>
</dbReference>
<proteinExistence type="predicted"/>
<dbReference type="InterPro" id="IPR036097">
    <property type="entry name" value="HisK_dim/P_sf"/>
</dbReference>
<keyword evidence="4 9" id="KW-0808">Transferase</keyword>
<dbReference type="EMBL" id="CP051167">
    <property type="protein sequence ID" value="QIZ73863.1"/>
    <property type="molecule type" value="Genomic_DNA"/>
</dbReference>
<evidence type="ECO:0000256" key="7">
    <source>
        <dbReference type="SAM" id="Phobius"/>
    </source>
</evidence>
<dbReference type="PROSITE" id="PS50109">
    <property type="entry name" value="HIS_KIN"/>
    <property type="match status" value="1"/>
</dbReference>
<feature type="transmembrane region" description="Helical" evidence="7">
    <location>
        <begin position="110"/>
        <end position="132"/>
    </location>
</feature>
<evidence type="ECO:0000313" key="10">
    <source>
        <dbReference type="Proteomes" id="UP000500857"/>
    </source>
</evidence>
<comment type="catalytic activity">
    <reaction evidence="1">
        <text>ATP + protein L-histidine = ADP + protein N-phospho-L-histidine.</text>
        <dbReference type="EC" id="2.7.13.3"/>
    </reaction>
</comment>
<dbReference type="Gene3D" id="1.10.287.130">
    <property type="match status" value="1"/>
</dbReference>
<keyword evidence="7" id="KW-1133">Transmembrane helix</keyword>
<keyword evidence="7" id="KW-0472">Membrane</keyword>
<keyword evidence="6" id="KW-0175">Coiled coil</keyword>
<dbReference type="PRINTS" id="PR00344">
    <property type="entry name" value="BCTRLSENSOR"/>
</dbReference>
<keyword evidence="10" id="KW-1185">Reference proteome</keyword>
<evidence type="ECO:0000256" key="6">
    <source>
        <dbReference type="SAM" id="Coils"/>
    </source>
</evidence>
<keyword evidence="7" id="KW-0812">Transmembrane</keyword>
<dbReference type="InterPro" id="IPR004358">
    <property type="entry name" value="Sig_transdc_His_kin-like_C"/>
</dbReference>
<dbReference type="InterPro" id="IPR003661">
    <property type="entry name" value="HisK_dim/P_dom"/>
</dbReference>
<dbReference type="SMART" id="SM00388">
    <property type="entry name" value="HisKA"/>
    <property type="match status" value="1"/>
</dbReference>
<dbReference type="SUPFAM" id="SSF55874">
    <property type="entry name" value="ATPase domain of HSP90 chaperone/DNA topoisomerase II/histidine kinase"/>
    <property type="match status" value="1"/>
</dbReference>
<feature type="coiled-coil region" evidence="6">
    <location>
        <begin position="174"/>
        <end position="235"/>
    </location>
</feature>
<feature type="domain" description="Histidine kinase" evidence="8">
    <location>
        <begin position="244"/>
        <end position="500"/>
    </location>
</feature>
<evidence type="ECO:0000256" key="3">
    <source>
        <dbReference type="ARBA" id="ARBA00022553"/>
    </source>
</evidence>
<evidence type="ECO:0000256" key="2">
    <source>
        <dbReference type="ARBA" id="ARBA00012438"/>
    </source>
</evidence>
<evidence type="ECO:0000256" key="4">
    <source>
        <dbReference type="ARBA" id="ARBA00022777"/>
    </source>
</evidence>
<dbReference type="CDD" id="cd00082">
    <property type="entry name" value="HisKA"/>
    <property type="match status" value="1"/>
</dbReference>
<protein>
    <recommendedName>
        <fullName evidence="2">histidine kinase</fullName>
        <ecNumber evidence="2">2.7.13.3</ecNumber>
    </recommendedName>
</protein>
<dbReference type="Proteomes" id="UP000500857">
    <property type="component" value="Chromosome"/>
</dbReference>
<evidence type="ECO:0000259" key="8">
    <source>
        <dbReference type="PROSITE" id="PS50109"/>
    </source>
</evidence>